<dbReference type="AlphaFoldDB" id="A0A2N5UH14"/>
<dbReference type="OrthoDB" id="5376590at2759"/>
<proteinExistence type="predicted"/>
<keyword evidence="2" id="KW-1185">Reference proteome</keyword>
<gene>
    <name evidence="1" type="ORF">PCANC_16298</name>
</gene>
<sequence length="133" mass="14748">MMTSSTFNSLNLKNKNQLGRYLNNLESTDKENQRAPSSWWGEEIAELAIKDLKRTGQLVRGDGYLAKFSTKYLVLDKIESLANMSQIQALIPQAEAILPQTEAILPQAEAMLPPIEAVAHHLPTLRSVRAASS</sequence>
<organism evidence="1 2">
    <name type="scientific">Puccinia coronata f. sp. avenae</name>
    <dbReference type="NCBI Taxonomy" id="200324"/>
    <lineage>
        <taxon>Eukaryota</taxon>
        <taxon>Fungi</taxon>
        <taxon>Dikarya</taxon>
        <taxon>Basidiomycota</taxon>
        <taxon>Pucciniomycotina</taxon>
        <taxon>Pucciniomycetes</taxon>
        <taxon>Pucciniales</taxon>
        <taxon>Pucciniaceae</taxon>
        <taxon>Puccinia</taxon>
    </lineage>
</organism>
<evidence type="ECO:0000313" key="2">
    <source>
        <dbReference type="Proteomes" id="UP000235388"/>
    </source>
</evidence>
<evidence type="ECO:0000313" key="1">
    <source>
        <dbReference type="EMBL" id="PLW37044.1"/>
    </source>
</evidence>
<dbReference type="EMBL" id="PGCJ01000229">
    <property type="protein sequence ID" value="PLW37044.1"/>
    <property type="molecule type" value="Genomic_DNA"/>
</dbReference>
<reference evidence="1 2" key="1">
    <citation type="submission" date="2017-11" db="EMBL/GenBank/DDBJ databases">
        <title>De novo assembly and phasing of dikaryotic genomes from two isolates of Puccinia coronata f. sp. avenae, the causal agent of oat crown rust.</title>
        <authorList>
            <person name="Miller M.E."/>
            <person name="Zhang Y."/>
            <person name="Omidvar V."/>
            <person name="Sperschneider J."/>
            <person name="Schwessinger B."/>
            <person name="Raley C."/>
            <person name="Palmer J.M."/>
            <person name="Garnica D."/>
            <person name="Upadhyaya N."/>
            <person name="Rathjen J."/>
            <person name="Taylor J.M."/>
            <person name="Park R.F."/>
            <person name="Dodds P.N."/>
            <person name="Hirsch C.D."/>
            <person name="Kianian S.F."/>
            <person name="Figueroa M."/>
        </authorList>
    </citation>
    <scope>NUCLEOTIDE SEQUENCE [LARGE SCALE GENOMIC DNA]</scope>
    <source>
        <strain evidence="1">12NC29</strain>
    </source>
</reference>
<name>A0A2N5UH14_9BASI</name>
<protein>
    <submittedName>
        <fullName evidence="1">Uncharacterized protein</fullName>
    </submittedName>
</protein>
<accession>A0A2N5UH14</accession>
<comment type="caution">
    <text evidence="1">The sequence shown here is derived from an EMBL/GenBank/DDBJ whole genome shotgun (WGS) entry which is preliminary data.</text>
</comment>
<dbReference type="Proteomes" id="UP000235388">
    <property type="component" value="Unassembled WGS sequence"/>
</dbReference>